<dbReference type="Pfam" id="PF12974">
    <property type="entry name" value="Phosphonate-bd"/>
    <property type="match status" value="1"/>
</dbReference>
<accession>A0A089QEN4</accession>
<organism evidence="4 5">
    <name type="scientific">Methylobacterium oryzae CBMB20</name>
    <dbReference type="NCBI Taxonomy" id="693986"/>
    <lineage>
        <taxon>Bacteria</taxon>
        <taxon>Pseudomonadati</taxon>
        <taxon>Pseudomonadota</taxon>
        <taxon>Alphaproteobacteria</taxon>
        <taxon>Hyphomicrobiales</taxon>
        <taxon>Methylobacteriaceae</taxon>
        <taxon>Methylobacterium</taxon>
    </lineage>
</organism>
<dbReference type="GO" id="GO:0043190">
    <property type="term" value="C:ATP-binding cassette (ABC) transporter complex"/>
    <property type="evidence" value="ECO:0007669"/>
    <property type="project" value="InterPro"/>
</dbReference>
<dbReference type="Gene3D" id="3.40.190.10">
    <property type="entry name" value="Periplasmic binding protein-like II"/>
    <property type="match status" value="2"/>
</dbReference>
<evidence type="ECO:0000313" key="5">
    <source>
        <dbReference type="Proteomes" id="UP000029492"/>
    </source>
</evidence>
<reference evidence="4 5" key="1">
    <citation type="journal article" date="2014" name="PLoS ONE">
        <title>Genome Information of Methylobacterium oryzae, a Plant-Probiotic Methylotroph in the Phyllosphere.</title>
        <authorList>
            <person name="Kwak M.J."/>
            <person name="Jeong H."/>
            <person name="Madhaiyan M."/>
            <person name="Lee Y."/>
            <person name="Sa T.M."/>
            <person name="Oh T.K."/>
            <person name="Kim J.F."/>
        </authorList>
    </citation>
    <scope>NUCLEOTIDE SEQUENCE [LARGE SCALE GENOMIC DNA]</scope>
    <source>
        <strain evidence="4 5">CBMB20</strain>
    </source>
</reference>
<sequence length="340" mass="36829">MTFARYGAALALLCGFGSLSPVRADACPNRGQLDDAYCDADKDLVADVPAKTRDPSVIVFAYTPVEDPAVYENSFKPFTTYLSQCTGKRVVYYPVQSNSAEIEAMRSGRLTVAGFSTGPLGFAVNMAGAVPFAAKGTEKGSEGYNLIVVVKASSPYKTLADLKGKRVAHTAPSSNSGNLAPKALFPEQGLKPGEDYKLIYSGGHDKSALGVGTGDYDAAPVASDVFYRMVARGTIKGDDYRVIYTSEKFPTSGFAYAHDLKPDLAEKLKQCFYDFRFPPDMVKDFEGDDRFAPITYLKDWAIVRKVAEESGTPYNKVAYEREAAREAEAARKKAADAPKP</sequence>
<dbReference type="AlphaFoldDB" id="A0A089QEN4"/>
<evidence type="ECO:0000256" key="2">
    <source>
        <dbReference type="ARBA" id="ARBA00022729"/>
    </source>
</evidence>
<name>A0A089QEN4_9HYPH</name>
<protein>
    <submittedName>
        <fullName evidence="4">Phosphonate ABC transporter phosphate-binding periplasmic component</fullName>
    </submittedName>
</protein>
<comment type="similarity">
    <text evidence="1">Belongs to the phosphate/phosphite/phosphonate binding protein family.</text>
</comment>
<dbReference type="GO" id="GO:0055085">
    <property type="term" value="P:transmembrane transport"/>
    <property type="evidence" value="ECO:0007669"/>
    <property type="project" value="InterPro"/>
</dbReference>
<dbReference type="KEGG" id="mor:MOC_5304"/>
<proteinExistence type="inferred from homology"/>
<dbReference type="HOGENOM" id="CLU_051472_1_0_5"/>
<evidence type="ECO:0000256" key="1">
    <source>
        <dbReference type="ARBA" id="ARBA00007162"/>
    </source>
</evidence>
<dbReference type="eggNOG" id="COG3221">
    <property type="taxonomic scope" value="Bacteria"/>
</dbReference>
<dbReference type="STRING" id="693986.MOC_5304"/>
<dbReference type="PANTHER" id="PTHR35841">
    <property type="entry name" value="PHOSPHONATES-BINDING PERIPLASMIC PROTEIN"/>
    <property type="match status" value="1"/>
</dbReference>
<gene>
    <name evidence="4" type="ORF">MOC_5304</name>
</gene>
<evidence type="ECO:0000313" key="4">
    <source>
        <dbReference type="EMBL" id="AIQ93059.1"/>
    </source>
</evidence>
<keyword evidence="2 3" id="KW-0732">Signal</keyword>
<dbReference type="RefSeq" id="WP_043353999.1">
    <property type="nucleotide sequence ID" value="NZ_CP003811.1"/>
</dbReference>
<dbReference type="InterPro" id="IPR005770">
    <property type="entry name" value="PhnD"/>
</dbReference>
<evidence type="ECO:0000256" key="3">
    <source>
        <dbReference type="SAM" id="SignalP"/>
    </source>
</evidence>
<feature type="signal peptide" evidence="3">
    <location>
        <begin position="1"/>
        <end position="24"/>
    </location>
</feature>
<dbReference type="Proteomes" id="UP000029492">
    <property type="component" value="Chromosome"/>
</dbReference>
<dbReference type="PANTHER" id="PTHR35841:SF1">
    <property type="entry name" value="PHOSPHONATES-BINDING PERIPLASMIC PROTEIN"/>
    <property type="match status" value="1"/>
</dbReference>
<dbReference type="EMBL" id="CP003811">
    <property type="protein sequence ID" value="AIQ93059.1"/>
    <property type="molecule type" value="Genomic_DNA"/>
</dbReference>
<feature type="chain" id="PRO_5001849261" evidence="3">
    <location>
        <begin position="25"/>
        <end position="340"/>
    </location>
</feature>
<dbReference type="NCBIfam" id="TIGR01098">
    <property type="entry name" value="3A0109s03R"/>
    <property type="match status" value="1"/>
</dbReference>
<keyword evidence="5" id="KW-1185">Reference proteome</keyword>
<dbReference type="SUPFAM" id="SSF53850">
    <property type="entry name" value="Periplasmic binding protein-like II"/>
    <property type="match status" value="1"/>
</dbReference>